<evidence type="ECO:0000313" key="2">
    <source>
        <dbReference type="EMBL" id="KAF1840285.1"/>
    </source>
</evidence>
<comment type="caution">
    <text evidence="2">The sequence shown here is derived from an EMBL/GenBank/DDBJ whole genome shotgun (WGS) entry which is preliminary data.</text>
</comment>
<dbReference type="Proteomes" id="UP000800039">
    <property type="component" value="Unassembled WGS sequence"/>
</dbReference>
<sequence>MYIRKWYLIPFLSALPTLCALYKLEMPLDTYEMKDVPNASCHIDFPRTDASGGCVCDIVSAPCAMLCYAMPCHAILKQFSDQ</sequence>
<keyword evidence="1" id="KW-0732">Signal</keyword>
<name>A0A9P4G766_9PLEO</name>
<proteinExistence type="predicted"/>
<gene>
    <name evidence="2" type="ORF">K460DRAFT_206006</name>
</gene>
<accession>A0A9P4G766</accession>
<dbReference type="RefSeq" id="XP_040782848.1">
    <property type="nucleotide sequence ID" value="XM_040927225.1"/>
</dbReference>
<keyword evidence="3" id="KW-1185">Reference proteome</keyword>
<evidence type="ECO:0000313" key="3">
    <source>
        <dbReference type="Proteomes" id="UP000800039"/>
    </source>
</evidence>
<dbReference type="EMBL" id="ML976620">
    <property type="protein sequence ID" value="KAF1840285.1"/>
    <property type="molecule type" value="Genomic_DNA"/>
</dbReference>
<dbReference type="AlphaFoldDB" id="A0A9P4G766"/>
<feature type="signal peptide" evidence="1">
    <location>
        <begin position="1"/>
        <end position="21"/>
    </location>
</feature>
<reference evidence="2" key="1">
    <citation type="submission" date="2020-01" db="EMBL/GenBank/DDBJ databases">
        <authorList>
            <consortium name="DOE Joint Genome Institute"/>
            <person name="Haridas S."/>
            <person name="Albert R."/>
            <person name="Binder M."/>
            <person name="Bloem J."/>
            <person name="Labutti K."/>
            <person name="Salamov A."/>
            <person name="Andreopoulos B."/>
            <person name="Baker S.E."/>
            <person name="Barry K."/>
            <person name="Bills G."/>
            <person name="Bluhm B.H."/>
            <person name="Cannon C."/>
            <person name="Castanera R."/>
            <person name="Culley D.E."/>
            <person name="Daum C."/>
            <person name="Ezra D."/>
            <person name="Gonzalez J.B."/>
            <person name="Henrissat B."/>
            <person name="Kuo A."/>
            <person name="Liang C."/>
            <person name="Lipzen A."/>
            <person name="Lutzoni F."/>
            <person name="Magnuson J."/>
            <person name="Mondo S."/>
            <person name="Nolan M."/>
            <person name="Ohm R."/>
            <person name="Pangilinan J."/>
            <person name="Park H.-J."/>
            <person name="Ramirez L."/>
            <person name="Alfaro M."/>
            <person name="Sun H."/>
            <person name="Tritt A."/>
            <person name="Yoshinaga Y."/>
            <person name="Zwiers L.-H."/>
            <person name="Turgeon B.G."/>
            <person name="Goodwin S.B."/>
            <person name="Spatafora J.W."/>
            <person name="Crous P.W."/>
            <person name="Grigoriev I.V."/>
        </authorList>
    </citation>
    <scope>NUCLEOTIDE SEQUENCE</scope>
    <source>
        <strain evidence="2">CBS 394.84</strain>
    </source>
</reference>
<dbReference type="GeneID" id="63844477"/>
<protein>
    <submittedName>
        <fullName evidence="2">Uncharacterized protein</fullName>
    </submittedName>
</protein>
<feature type="chain" id="PRO_5040418839" evidence="1">
    <location>
        <begin position="22"/>
        <end position="82"/>
    </location>
</feature>
<organism evidence="2 3">
    <name type="scientific">Cucurbitaria berberidis CBS 394.84</name>
    <dbReference type="NCBI Taxonomy" id="1168544"/>
    <lineage>
        <taxon>Eukaryota</taxon>
        <taxon>Fungi</taxon>
        <taxon>Dikarya</taxon>
        <taxon>Ascomycota</taxon>
        <taxon>Pezizomycotina</taxon>
        <taxon>Dothideomycetes</taxon>
        <taxon>Pleosporomycetidae</taxon>
        <taxon>Pleosporales</taxon>
        <taxon>Pleosporineae</taxon>
        <taxon>Cucurbitariaceae</taxon>
        <taxon>Cucurbitaria</taxon>
    </lineage>
</organism>
<evidence type="ECO:0000256" key="1">
    <source>
        <dbReference type="SAM" id="SignalP"/>
    </source>
</evidence>